<keyword evidence="7" id="KW-0472">Membrane</keyword>
<evidence type="ECO:0000313" key="10">
    <source>
        <dbReference type="EMBL" id="KAE8725623.1"/>
    </source>
</evidence>
<keyword evidence="4" id="KW-0804">Transcription</keyword>
<evidence type="ECO:0000259" key="8">
    <source>
        <dbReference type="PROSITE" id="PS50066"/>
    </source>
</evidence>
<dbReference type="PANTHER" id="PTHR48019">
    <property type="entry name" value="SERUM RESPONSE FACTOR HOMOLOG"/>
    <property type="match status" value="1"/>
</dbReference>
<dbReference type="GO" id="GO:0046983">
    <property type="term" value="F:protein dimerization activity"/>
    <property type="evidence" value="ECO:0007669"/>
    <property type="project" value="InterPro"/>
</dbReference>
<dbReference type="GO" id="GO:0003700">
    <property type="term" value="F:DNA-binding transcription factor activity"/>
    <property type="evidence" value="ECO:0007669"/>
    <property type="project" value="InterPro"/>
</dbReference>
<evidence type="ECO:0000256" key="6">
    <source>
        <dbReference type="SAM" id="Coils"/>
    </source>
</evidence>
<dbReference type="InterPro" id="IPR050142">
    <property type="entry name" value="MADS-box/MEF2_TF"/>
</dbReference>
<keyword evidence="11" id="KW-1185">Reference proteome</keyword>
<dbReference type="InterPro" id="IPR002487">
    <property type="entry name" value="TF_Kbox"/>
</dbReference>
<dbReference type="Pfam" id="PF00319">
    <property type="entry name" value="SRF-TF"/>
    <property type="match status" value="1"/>
</dbReference>
<gene>
    <name evidence="10" type="ORF">F3Y22_tig00008289pilonHSYRG00003</name>
</gene>
<evidence type="ECO:0000256" key="3">
    <source>
        <dbReference type="ARBA" id="ARBA00023125"/>
    </source>
</evidence>
<accession>A0A6A3C8Y7</accession>
<dbReference type="SMART" id="SM00432">
    <property type="entry name" value="MADS"/>
    <property type="match status" value="1"/>
</dbReference>
<evidence type="ECO:0000256" key="7">
    <source>
        <dbReference type="SAM" id="Phobius"/>
    </source>
</evidence>
<evidence type="ECO:0000256" key="2">
    <source>
        <dbReference type="ARBA" id="ARBA00023015"/>
    </source>
</evidence>
<evidence type="ECO:0000259" key="9">
    <source>
        <dbReference type="PROSITE" id="PS51297"/>
    </source>
</evidence>
<sequence>MTRQKIQIKKIDNIAARQVTFSKRRRGLFKKSLELSTLCDAEIALLVFSNTGKLFEYSSTSTRQVIERRNLQSERIDRLNSIPSLELQLQSSTCAMLSKEIAEKTSELRRLRGEELHGLDLEELKELEKLLEGGLNRVSQTKDERFFKEINTLKMKGAELIEENHQLKQKMENSSHVKAQHQRPPTMHGEPLALTSLSDWGYLTLTECRKVRDDDAKKCSSSSSSPCIILLLTSVCIIIFINNLWPVIQLVPE</sequence>
<keyword evidence="5" id="KW-0539">Nucleus</keyword>
<dbReference type="InterPro" id="IPR033896">
    <property type="entry name" value="MEF2-like_N"/>
</dbReference>
<keyword evidence="7" id="KW-0812">Transmembrane</keyword>
<comment type="caution">
    <text evidence="10">The sequence shown here is derived from an EMBL/GenBank/DDBJ whole genome shotgun (WGS) entry which is preliminary data.</text>
</comment>
<dbReference type="AlphaFoldDB" id="A0A6A3C8Y7"/>
<evidence type="ECO:0000313" key="11">
    <source>
        <dbReference type="Proteomes" id="UP000436088"/>
    </source>
</evidence>
<dbReference type="GO" id="GO:0000977">
    <property type="term" value="F:RNA polymerase II transcription regulatory region sequence-specific DNA binding"/>
    <property type="evidence" value="ECO:0007669"/>
    <property type="project" value="InterPro"/>
</dbReference>
<dbReference type="Proteomes" id="UP000436088">
    <property type="component" value="Unassembled WGS sequence"/>
</dbReference>
<dbReference type="InterPro" id="IPR002100">
    <property type="entry name" value="TF_MADSbox"/>
</dbReference>
<dbReference type="Pfam" id="PF01486">
    <property type="entry name" value="K-box"/>
    <property type="match status" value="1"/>
</dbReference>
<keyword evidence="3" id="KW-0238">DNA-binding</keyword>
<dbReference type="InterPro" id="IPR036879">
    <property type="entry name" value="TF_MADSbox_sf"/>
</dbReference>
<dbReference type="Gene3D" id="3.40.1810.10">
    <property type="entry name" value="Transcription factor, MADS-box"/>
    <property type="match status" value="1"/>
</dbReference>
<organism evidence="10 11">
    <name type="scientific">Hibiscus syriacus</name>
    <name type="common">Rose of Sharon</name>
    <dbReference type="NCBI Taxonomy" id="106335"/>
    <lineage>
        <taxon>Eukaryota</taxon>
        <taxon>Viridiplantae</taxon>
        <taxon>Streptophyta</taxon>
        <taxon>Embryophyta</taxon>
        <taxon>Tracheophyta</taxon>
        <taxon>Spermatophyta</taxon>
        <taxon>Magnoliopsida</taxon>
        <taxon>eudicotyledons</taxon>
        <taxon>Gunneridae</taxon>
        <taxon>Pentapetalae</taxon>
        <taxon>rosids</taxon>
        <taxon>malvids</taxon>
        <taxon>Malvales</taxon>
        <taxon>Malvaceae</taxon>
        <taxon>Malvoideae</taxon>
        <taxon>Hibiscus</taxon>
    </lineage>
</organism>
<feature type="domain" description="K-box" evidence="9">
    <location>
        <begin position="87"/>
        <end position="177"/>
    </location>
</feature>
<keyword evidence="7" id="KW-1133">Transmembrane helix</keyword>
<feature type="domain" description="MADS-box" evidence="8">
    <location>
        <begin position="1"/>
        <end position="61"/>
    </location>
</feature>
<comment type="subcellular location">
    <subcellularLocation>
        <location evidence="1">Nucleus</location>
    </subcellularLocation>
</comment>
<evidence type="ECO:0000256" key="1">
    <source>
        <dbReference type="ARBA" id="ARBA00004123"/>
    </source>
</evidence>
<evidence type="ECO:0000256" key="5">
    <source>
        <dbReference type="ARBA" id="ARBA00023242"/>
    </source>
</evidence>
<dbReference type="PROSITE" id="PS50066">
    <property type="entry name" value="MADS_BOX_2"/>
    <property type="match status" value="1"/>
</dbReference>
<name>A0A6A3C8Y7_HIBSY</name>
<dbReference type="PRINTS" id="PR00404">
    <property type="entry name" value="MADSDOMAIN"/>
</dbReference>
<reference evidence="10" key="1">
    <citation type="submission" date="2019-09" db="EMBL/GenBank/DDBJ databases">
        <title>Draft genome information of white flower Hibiscus syriacus.</title>
        <authorList>
            <person name="Kim Y.-M."/>
        </authorList>
    </citation>
    <scope>NUCLEOTIDE SEQUENCE [LARGE SCALE GENOMIC DNA]</scope>
    <source>
        <strain evidence="10">YM2019G1</strain>
    </source>
</reference>
<protein>
    <submittedName>
        <fullName evidence="10">MADS-box transcription factor 47</fullName>
    </submittedName>
</protein>
<dbReference type="GO" id="GO:0005634">
    <property type="term" value="C:nucleus"/>
    <property type="evidence" value="ECO:0007669"/>
    <property type="project" value="UniProtKB-SubCell"/>
</dbReference>
<dbReference type="SUPFAM" id="SSF55455">
    <property type="entry name" value="SRF-like"/>
    <property type="match status" value="1"/>
</dbReference>
<keyword evidence="2" id="KW-0805">Transcription regulation</keyword>
<evidence type="ECO:0000256" key="4">
    <source>
        <dbReference type="ARBA" id="ARBA00023163"/>
    </source>
</evidence>
<dbReference type="GO" id="GO:0045944">
    <property type="term" value="P:positive regulation of transcription by RNA polymerase II"/>
    <property type="evidence" value="ECO:0007669"/>
    <property type="project" value="InterPro"/>
</dbReference>
<dbReference type="PROSITE" id="PS51297">
    <property type="entry name" value="K_BOX"/>
    <property type="match status" value="1"/>
</dbReference>
<dbReference type="EMBL" id="VEPZ02000411">
    <property type="protein sequence ID" value="KAE8725623.1"/>
    <property type="molecule type" value="Genomic_DNA"/>
</dbReference>
<dbReference type="CDD" id="cd00265">
    <property type="entry name" value="MADS_MEF2_like"/>
    <property type="match status" value="1"/>
</dbReference>
<feature type="transmembrane region" description="Helical" evidence="7">
    <location>
        <begin position="227"/>
        <end position="248"/>
    </location>
</feature>
<feature type="coiled-coil region" evidence="6">
    <location>
        <begin position="94"/>
        <end position="170"/>
    </location>
</feature>
<keyword evidence="6" id="KW-0175">Coiled coil</keyword>
<proteinExistence type="predicted"/>